<feature type="region of interest" description="Disordered" evidence="1">
    <location>
        <begin position="510"/>
        <end position="529"/>
    </location>
</feature>
<comment type="caution">
    <text evidence="2">The sequence shown here is derived from an EMBL/GenBank/DDBJ whole genome shotgun (WGS) entry which is preliminary data.</text>
</comment>
<sequence length="529" mass="57987">MSLGVDPKVKVRIEEDNGNLFIQFLADQPDLVDLDGAFFNLTDPAAASDLVIFPSVDDLANGNVTGFAANPGALDTLSNGAVVADRYDVKVEFGQLPSSTAGDVNDGKFTFYLDSLAPLTVDSIDLSSLTAVVNSDDGTGQVLQPSEPETTTEVAFTETFDRLWHPAHSQNIVRDDHWDVSHGRLQTDGDDGGVLQFAPVDTDGPVGISFDIRADCPSQFEARGWGADKLSLQVRLDDGRWQTLDDFVVDEDRDVFVGSETGQTFGGHYAHLDYSGGILDEVSDTAEFRFVSDISSSSEDIYIDNVSVTRTVSGEDRTPEDEVVQSEDFGHLWFASQSDIVEGWTDWDVKHGMLHTDGRDDGRITFEKVETDGDVRFNFDAKTPHARHFEQHGWHGDSLKVQVQVDDGDWNTLDTFVVNDKGTALVGSETGQEIGRDFSTLSYEGGVLETASSSVQFRFVSDISHNNENIYIDNVELTVLGEEAKTGDDAGSQYDIVFDSLLDTARETVEDPAEDLDEDLEEDLEEVMA</sequence>
<dbReference type="Proteomes" id="UP000023430">
    <property type="component" value="Unassembled WGS sequence"/>
</dbReference>
<reference evidence="2 3" key="1">
    <citation type="submission" date="2014-01" db="EMBL/GenBank/DDBJ databases">
        <title>Roseivivax isoporae LMG 25204 Genome Sequencing.</title>
        <authorList>
            <person name="Lai Q."/>
            <person name="Li G."/>
            <person name="Shao Z."/>
        </authorList>
    </citation>
    <scope>NUCLEOTIDE SEQUENCE [LARGE SCALE GENOMIC DNA]</scope>
    <source>
        <strain evidence="2 3">LMG 25204</strain>
    </source>
</reference>
<gene>
    <name evidence="2" type="ORF">RISW2_08200</name>
</gene>
<dbReference type="EMBL" id="JAME01000002">
    <property type="protein sequence ID" value="ETX30802.1"/>
    <property type="molecule type" value="Genomic_DNA"/>
</dbReference>
<evidence type="ECO:0000313" key="3">
    <source>
        <dbReference type="Proteomes" id="UP000023430"/>
    </source>
</evidence>
<keyword evidence="3" id="KW-1185">Reference proteome</keyword>
<organism evidence="2 3">
    <name type="scientific">Roseivivax isoporae LMG 25204</name>
    <dbReference type="NCBI Taxonomy" id="1449351"/>
    <lineage>
        <taxon>Bacteria</taxon>
        <taxon>Pseudomonadati</taxon>
        <taxon>Pseudomonadota</taxon>
        <taxon>Alphaproteobacteria</taxon>
        <taxon>Rhodobacterales</taxon>
        <taxon>Roseobacteraceae</taxon>
        <taxon>Roseivivax</taxon>
    </lineage>
</organism>
<dbReference type="AlphaFoldDB" id="X7FD14"/>
<protein>
    <submittedName>
        <fullName evidence="2">Uncharacterized protein</fullName>
    </submittedName>
</protein>
<proteinExistence type="predicted"/>
<name>X7FD14_9RHOB</name>
<evidence type="ECO:0000256" key="1">
    <source>
        <dbReference type="SAM" id="MobiDB-lite"/>
    </source>
</evidence>
<accession>X7FD14</accession>
<evidence type="ECO:0000313" key="2">
    <source>
        <dbReference type="EMBL" id="ETX30802.1"/>
    </source>
</evidence>
<dbReference type="STRING" id="1449351.RISW2_08200"/>
<dbReference type="eggNOG" id="ENOG502ZAP5">
    <property type="taxonomic scope" value="Bacteria"/>
</dbReference>